<dbReference type="InterPro" id="IPR036322">
    <property type="entry name" value="WD40_repeat_dom_sf"/>
</dbReference>
<dbReference type="HAMAP" id="MF_03182">
    <property type="entry name" value="PAN2"/>
    <property type="match status" value="1"/>
</dbReference>
<dbReference type="InterPro" id="IPR036397">
    <property type="entry name" value="RNaseH_sf"/>
</dbReference>
<dbReference type="GO" id="GO:0006397">
    <property type="term" value="P:mRNA processing"/>
    <property type="evidence" value="ECO:0007669"/>
    <property type="project" value="UniProtKB-KW"/>
</dbReference>
<dbReference type="PROSITE" id="PS50235">
    <property type="entry name" value="USP_3"/>
    <property type="match status" value="1"/>
</dbReference>
<dbReference type="EMBL" id="KQ416463">
    <property type="protein sequence ID" value="KOF96895.1"/>
    <property type="molecule type" value="Genomic_DNA"/>
</dbReference>
<dbReference type="GO" id="GO:0000932">
    <property type="term" value="C:P-body"/>
    <property type="evidence" value="ECO:0007669"/>
    <property type="project" value="UniProtKB-SubCell"/>
</dbReference>
<evidence type="ECO:0000256" key="6">
    <source>
        <dbReference type="ARBA" id="ARBA00022801"/>
    </source>
</evidence>
<dbReference type="GO" id="GO:0005634">
    <property type="term" value="C:nucleus"/>
    <property type="evidence" value="ECO:0007669"/>
    <property type="project" value="UniProtKB-SubCell"/>
</dbReference>
<dbReference type="PANTHER" id="PTHR15728">
    <property type="entry name" value="DEADENYLATION COMPLEX CATALYTIC SUBUNIT PAN2"/>
    <property type="match status" value="1"/>
</dbReference>
<comment type="domain">
    <text evidence="9">The linker, or PAN3 interaction domain (PID), between the WD40 repeats and the pseudo-UCH domain mediates interaction with PAN3.</text>
</comment>
<name>A0A0L8I789_OCTBM</name>
<gene>
    <name evidence="9" type="primary">PAN2</name>
    <name evidence="11" type="ORF">OCBIM_22032983mg</name>
</gene>
<comment type="activity regulation">
    <text evidence="9">Positively regulated by the regulatory subunit PAN3.</text>
</comment>
<dbReference type="InterPro" id="IPR050785">
    <property type="entry name" value="PAN2-PAN3_catalytic_subunit"/>
</dbReference>
<comment type="catalytic activity">
    <reaction evidence="1 9">
        <text>Exonucleolytic cleavage of poly(A) to 5'-AMP.</text>
        <dbReference type="EC" id="3.1.13.4"/>
    </reaction>
</comment>
<keyword evidence="7 9" id="KW-0269">Exonuclease</keyword>
<sequence>MEYPGVSVGFPASVVTSTAIPIDTSLMETRYSENLYQPEHHNSGDVQFSETHSVLADAHHFGVSSLSFDLVKELLWMGTQGGHVTSYYGAGLEKYTSFQVHSTDEIRQILSMDTGCLFLTRNNLRCSMRTGLKQFDYVDEYMEDMQCILMTSPQTVLMGGHQTKVIELDLNKLQKTREVDVVEPGCAIFRASNKFICAGDTSGKLTLYDHKTLNAEHVLEAHTGTLSDFDINGNLLVTCGYSNRMGNLAPDRFLMVYDLRFIRAMAPIKVLIDPAFLRFLPAYPNKLCVVSQVGHFQVLDTTTMAPGSMMLYQVDTQGGVLMSFDVSPTCQSMAFGDSTGYIHLFSTSDQAAFNAYPEQPEFADPVEPVTPMHINDELAPLSIIPMTYPSGVTLLSDWPAQLCQKVYRAHKPVEPELLRTMKMRHNVGYAPNPGTTHRNQVPYDLKNESNNYNKSIPESSNGRDDALVNIPKRYRKVEIKYSKLGIDDFEFRYYNKTNFAGLETQIPNAYCNGMLQVLYFIEPLRCAMKSHLCEREFCLACELGFLFHMLDEQKGQTCQANNFLRAFRTIPEASALELIIGDHDQLQGKANFTRLIQNWQRFLHQQVHSEYCVRGPIYQNAMPEGAIPVEGCQQEIADYYSIPVYTEPCPIQENIPQGANILDQSSEAIPESPPKSEPEVSIVSQLFGIEIETLLRCRCGHETHRTSYPTLTNLSYPSSNTDEPPQVISFSNILLHSLTSEQVMQAWCSVCSRYQTHHGKRTFNDDDDDDDDDDDESVNFFLYKIVSAGYKSLLNSFFISEISFSLTNYLHYDWSYDQSSDGGDSLNEENTQSSYVPTGLRLSLSNNVFSVNRLTEEAKTATPEEFTKDYEIYATVSHIKDGKTSGNLVSCIKVGKKYHQRKEKVTCTQWYLFNDFSITPIEISEALHFDMDWKIPCIIYFTRKNINQYYDLTVQNPITSDVLLDQSGVVNPKITEKTFIPLTPDEIPKRGSLVALDAEFVSLDQEQAELKSDGTRSTLKPSHLALARLTCVRGYGPLHGEPFIDDYIAMQEQVVDYLTEYSGIKPDDLIASVSTKHLTTLKSTYMKLRYLVDQGVCFVGHGLKKDFRVINISVPKKQIVDTVELLRQPRQRNISLKFLVRYFLKMDIQSFTHDSIEDARSALRLYRLYEEMAKKGENHIKNVIKNLYEYGRKVQWKLPPPEELAESMLPVFTC</sequence>
<dbReference type="CDD" id="cd06143">
    <property type="entry name" value="PAN2_exo"/>
    <property type="match status" value="1"/>
</dbReference>
<dbReference type="AlphaFoldDB" id="A0A0L8I789"/>
<keyword evidence="5 9" id="KW-0479">Metal-binding</keyword>
<dbReference type="FunFam" id="3.30.420.10:FF:000011">
    <property type="entry name" value="PAN2-PAN3 deadenylation complex catalytic subunit PAN2"/>
    <property type="match status" value="1"/>
</dbReference>
<keyword evidence="3 9" id="KW-0507">mRNA processing</keyword>
<feature type="binding site" evidence="9">
    <location>
        <position position="997"/>
    </location>
    <ligand>
        <name>a divalent metal cation</name>
        <dbReference type="ChEBI" id="CHEBI:60240"/>
        <note>catalytic</note>
    </ligand>
</feature>
<comment type="function">
    <text evidence="9">Catalytic subunit of the poly(A)-nuclease (PAN) deadenylation complex, one of two cytoplasmic mRNA deadenylases involved in general and miRNA-mediated mRNA turnover. PAN specifically shortens poly(A) tails of RNA and the activity is stimulated by poly(A)-binding protein (PABP). PAN deadenylation is followed by rapid degradation of the shortened mRNA tails by the CCR4-NOT complex. Deadenylated mRNAs are then degraded by two alternative mechanisms, namely exosome-mediated 3'-5' exonucleolytic degradation, or deadenlyation-dependent mRNA decaping and subsequent 5'-3' exonucleolytic degradation by XRN1.</text>
</comment>
<evidence type="ECO:0000256" key="7">
    <source>
        <dbReference type="ARBA" id="ARBA00022839"/>
    </source>
</evidence>
<dbReference type="STRING" id="37653.A0A0L8I789"/>
<reference evidence="11" key="1">
    <citation type="submission" date="2015-07" db="EMBL/GenBank/DDBJ databases">
        <title>MeaNS - Measles Nucleotide Surveillance Program.</title>
        <authorList>
            <person name="Tran T."/>
            <person name="Druce J."/>
        </authorList>
    </citation>
    <scope>NUCLEOTIDE SEQUENCE</scope>
    <source>
        <strain evidence="11">UCB-OBI-ISO-001</strain>
        <tissue evidence="11">Gonad</tissue>
    </source>
</reference>
<dbReference type="SMART" id="SM00479">
    <property type="entry name" value="EXOIII"/>
    <property type="match status" value="1"/>
</dbReference>
<dbReference type="GO" id="GO:0010606">
    <property type="term" value="P:positive regulation of cytoplasmic mRNA processing body assembly"/>
    <property type="evidence" value="ECO:0007669"/>
    <property type="project" value="UniProtKB-UniRule"/>
</dbReference>
<dbReference type="InterPro" id="IPR012337">
    <property type="entry name" value="RNaseH-like_sf"/>
</dbReference>
<evidence type="ECO:0000256" key="1">
    <source>
        <dbReference type="ARBA" id="ARBA00001663"/>
    </source>
</evidence>
<dbReference type="SUPFAM" id="SSF50978">
    <property type="entry name" value="WD40 repeat-like"/>
    <property type="match status" value="1"/>
</dbReference>
<dbReference type="GO" id="GO:0003676">
    <property type="term" value="F:nucleic acid binding"/>
    <property type="evidence" value="ECO:0007669"/>
    <property type="project" value="InterPro"/>
</dbReference>
<keyword evidence="8 9" id="KW-0539">Nucleus</keyword>
<dbReference type="OrthoDB" id="16516at2759"/>
<dbReference type="InterPro" id="IPR038765">
    <property type="entry name" value="Papain-like_cys_pep_sf"/>
</dbReference>
<dbReference type="SUPFAM" id="SSF54001">
    <property type="entry name" value="Cysteine proteinases"/>
    <property type="match status" value="1"/>
</dbReference>
<dbReference type="InterPro" id="IPR048841">
    <property type="entry name" value="PAN2_N"/>
</dbReference>
<dbReference type="GO" id="GO:0004535">
    <property type="term" value="F:poly(A)-specific ribonuclease activity"/>
    <property type="evidence" value="ECO:0007669"/>
    <property type="project" value="UniProtKB-UniRule"/>
</dbReference>
<organism evidence="11">
    <name type="scientific">Octopus bimaculoides</name>
    <name type="common">California two-spotted octopus</name>
    <dbReference type="NCBI Taxonomy" id="37653"/>
    <lineage>
        <taxon>Eukaryota</taxon>
        <taxon>Metazoa</taxon>
        <taxon>Spiralia</taxon>
        <taxon>Lophotrochozoa</taxon>
        <taxon>Mollusca</taxon>
        <taxon>Cephalopoda</taxon>
        <taxon>Coleoidea</taxon>
        <taxon>Octopodiformes</taxon>
        <taxon>Octopoda</taxon>
        <taxon>Incirrata</taxon>
        <taxon>Octopodidae</taxon>
        <taxon>Octopus</taxon>
    </lineage>
</organism>
<keyword evidence="6 9" id="KW-0378">Hydrolase</keyword>
<dbReference type="InterPro" id="IPR028881">
    <property type="entry name" value="PAN2_UCH_dom"/>
</dbReference>
<feature type="domain" description="USP" evidence="10">
    <location>
        <begin position="500"/>
        <end position="944"/>
    </location>
</feature>
<dbReference type="InterPro" id="IPR028889">
    <property type="entry name" value="USP"/>
</dbReference>
<evidence type="ECO:0000313" key="11">
    <source>
        <dbReference type="EMBL" id="KOF96895.1"/>
    </source>
</evidence>
<keyword evidence="4 9" id="KW-0540">Nuclease</keyword>
<evidence type="ECO:0000256" key="8">
    <source>
        <dbReference type="ARBA" id="ARBA00023242"/>
    </source>
</evidence>
<evidence type="ECO:0000256" key="5">
    <source>
        <dbReference type="ARBA" id="ARBA00022723"/>
    </source>
</evidence>
<keyword evidence="2 9" id="KW-0963">Cytoplasm</keyword>
<dbReference type="Gene3D" id="3.90.70.10">
    <property type="entry name" value="Cysteine proteinases"/>
    <property type="match status" value="1"/>
</dbReference>
<dbReference type="FunFam" id="2.130.10.10:FF:000421">
    <property type="entry name" value="PAN2-PAN3 deadenylation complex catalytic subunit PAN2"/>
    <property type="match status" value="1"/>
</dbReference>
<dbReference type="SUPFAM" id="SSF53098">
    <property type="entry name" value="Ribonuclease H-like"/>
    <property type="match status" value="1"/>
</dbReference>
<dbReference type="InterPro" id="IPR030843">
    <property type="entry name" value="PAN2"/>
</dbReference>
<evidence type="ECO:0000256" key="2">
    <source>
        <dbReference type="ARBA" id="ARBA00022490"/>
    </source>
</evidence>
<dbReference type="EC" id="3.1.13.4" evidence="9"/>
<evidence type="ECO:0000256" key="9">
    <source>
        <dbReference type="HAMAP-Rule" id="MF_03182"/>
    </source>
</evidence>
<feature type="binding site" evidence="9">
    <location>
        <position position="999"/>
    </location>
    <ligand>
        <name>a divalent metal cation</name>
        <dbReference type="ChEBI" id="CHEBI:60240"/>
        <note>catalytic</note>
    </ligand>
</feature>
<accession>A0A0L8I789</accession>
<dbReference type="GO" id="GO:0046872">
    <property type="term" value="F:metal ion binding"/>
    <property type="evidence" value="ECO:0007669"/>
    <property type="project" value="UniProtKB-KW"/>
</dbReference>
<feature type="binding site" evidence="9">
    <location>
        <position position="1106"/>
    </location>
    <ligand>
        <name>a divalent metal cation</name>
        <dbReference type="ChEBI" id="CHEBI:60240"/>
        <note>catalytic</note>
    </ligand>
</feature>
<comment type="similarity">
    <text evidence="9">Belongs to the peptidase C19 family. PAN2 subfamily.</text>
</comment>
<evidence type="ECO:0000256" key="4">
    <source>
        <dbReference type="ARBA" id="ARBA00022722"/>
    </source>
</evidence>
<protein>
    <recommendedName>
        <fullName evidence="9">PAN2-PAN3 deadenylation complex catalytic subunit PAN2</fullName>
        <ecNumber evidence="9">3.1.13.4</ecNumber>
    </recommendedName>
    <alternativeName>
        <fullName evidence="9">PAB1P-dependent poly(A)-specific ribonuclease</fullName>
    </alternativeName>
    <alternativeName>
        <fullName evidence="9">Poly(A)-nuclease deadenylation complex subunit 2</fullName>
        <shortName evidence="9">PAN deadenylation complex subunit 2</shortName>
    </alternativeName>
</protein>
<dbReference type="InterPro" id="IPR013520">
    <property type="entry name" value="Ribonucl_H"/>
</dbReference>
<comment type="caution">
    <text evidence="9">Lacks conserved residue(s) required for the propagation of feature annotation.</text>
</comment>
<dbReference type="Pfam" id="PF00929">
    <property type="entry name" value="RNase_T"/>
    <property type="match status" value="1"/>
</dbReference>
<feature type="binding site" evidence="9">
    <location>
        <position position="1158"/>
    </location>
    <ligand>
        <name>a divalent metal cation</name>
        <dbReference type="ChEBI" id="CHEBI:60240"/>
        <note>catalytic</note>
    </ligand>
</feature>
<dbReference type="PANTHER" id="PTHR15728:SF0">
    <property type="entry name" value="PAN2-PAN3 DEADENYLATION COMPLEX CATALYTIC SUBUNIT PAN2"/>
    <property type="match status" value="1"/>
</dbReference>
<evidence type="ECO:0000256" key="3">
    <source>
        <dbReference type="ARBA" id="ARBA00022664"/>
    </source>
</evidence>
<dbReference type="GO" id="GO:0031251">
    <property type="term" value="C:PAN complex"/>
    <property type="evidence" value="ECO:0007669"/>
    <property type="project" value="UniProtKB-UniRule"/>
</dbReference>
<comment type="subcellular location">
    <subcellularLocation>
        <location evidence="9">Cytoplasm</location>
        <location evidence="9">P-body</location>
    </subcellularLocation>
    <subcellularLocation>
        <location evidence="9">Nucleus</location>
    </subcellularLocation>
    <text evidence="9">Shuttles between nucleus and cytoplasm.</text>
</comment>
<dbReference type="InterPro" id="IPR015943">
    <property type="entry name" value="WD40/YVTN_repeat-like_dom_sf"/>
</dbReference>
<dbReference type="Pfam" id="PF13423">
    <property type="entry name" value="UCH_1"/>
    <property type="match status" value="1"/>
</dbReference>
<evidence type="ECO:0000259" key="10">
    <source>
        <dbReference type="PROSITE" id="PS50235"/>
    </source>
</evidence>
<proteinExistence type="inferred from homology"/>
<comment type="subunit">
    <text evidence="9">Forms a heterotrimer with an asymmetric homodimer of the regulatory subunit PAN3 to form the poly(A)-nuclease (PAN) deadenylation complex.</text>
</comment>
<dbReference type="Gene3D" id="3.30.420.10">
    <property type="entry name" value="Ribonuclease H-like superfamily/Ribonuclease H"/>
    <property type="match status" value="1"/>
</dbReference>
<comment type="cofactor">
    <cofactor evidence="9">
        <name>a divalent metal cation</name>
        <dbReference type="ChEBI" id="CHEBI:60240"/>
    </cofactor>
    <text evidence="9">Binds 2 metal cations per subunit in the catalytic exonuclease domain.</text>
</comment>
<dbReference type="Gene3D" id="2.130.10.10">
    <property type="entry name" value="YVTN repeat-like/Quinoprotein amine dehydrogenase"/>
    <property type="match status" value="1"/>
</dbReference>
<dbReference type="Pfam" id="PF20770">
    <property type="entry name" value="PAN2_N"/>
    <property type="match status" value="1"/>
</dbReference>
<dbReference type="GO" id="GO:0000289">
    <property type="term" value="P:nuclear-transcribed mRNA poly(A) tail shortening"/>
    <property type="evidence" value="ECO:0007669"/>
    <property type="project" value="UniProtKB-UniRule"/>
</dbReference>
<comment type="domain">
    <text evidence="9">Contains a pseudo-UCH domain. This ubiquitin C-terminal hydrolase (UCH)-like or ubiquitin specific protease (USP)-like domain is predicted to be catalytically inactive because it lacks the active site catalytic triad characteristic of thiol proteases, with residues at the equivalent structural positions that are incompatible with catalysis, and it cannot bind ubiquitin. It functions as a structural scaffold for intra- and intermolecular interactions in the complex.</text>
</comment>